<protein>
    <submittedName>
        <fullName evidence="2">Uncharacterized protein</fullName>
    </submittedName>
</protein>
<evidence type="ECO:0000313" key="2">
    <source>
        <dbReference type="EMBL" id="MBE6512826.1"/>
    </source>
</evidence>
<dbReference type="EMBL" id="SUTG01000031">
    <property type="protein sequence ID" value="MBE6512826.1"/>
    <property type="molecule type" value="Genomic_DNA"/>
</dbReference>
<gene>
    <name evidence="2" type="ORF">E7Z75_06765</name>
</gene>
<dbReference type="AlphaFoldDB" id="A0A8T3VXX7"/>
<comment type="caution">
    <text evidence="2">The sequence shown here is derived from an EMBL/GenBank/DDBJ whole genome shotgun (WGS) entry which is preliminary data.</text>
</comment>
<dbReference type="Proteomes" id="UP000732619">
    <property type="component" value="Unassembled WGS sequence"/>
</dbReference>
<sequence length="266" mass="30373">MIIKTGKINKSRGNISLTIGKEDVKKHNLEEGDFVILTPEEYEELKTSSEIEVSTLEVVPDDEAVVKLEYDLKEAKSKEKILFSKVEELENINLELTTKLSQIEKANYINSSVLSDSESNSLIDEVKKLNGDIDDLNSEIKQLNKDLNESNEERIELLQDMNVLKTKMSFDAGELSRLREREDKHREILEIILKTNRNMLDEVVNKTLAATINEINKELGETSIIRRIRGLTIVKEPEIHKSAISSKAYTQLEELIPDEYLLESGE</sequence>
<keyword evidence="1" id="KW-0175">Coiled coil</keyword>
<evidence type="ECO:0000313" key="3">
    <source>
        <dbReference type="Proteomes" id="UP000732619"/>
    </source>
</evidence>
<name>A0A8T3VXX7_METOL</name>
<proteinExistence type="predicted"/>
<feature type="coiled-coil region" evidence="1">
    <location>
        <begin position="72"/>
        <end position="167"/>
    </location>
</feature>
<reference evidence="2" key="1">
    <citation type="submission" date="2019-04" db="EMBL/GenBank/DDBJ databases">
        <title>Evolution of Biomass-Degrading Anaerobic Consortia Revealed by Metagenomics.</title>
        <authorList>
            <person name="Peng X."/>
        </authorList>
    </citation>
    <scope>NUCLEOTIDE SEQUENCE</scope>
    <source>
        <strain evidence="2">SIG14</strain>
    </source>
</reference>
<accession>A0A8T3VXX7</accession>
<organism evidence="2 3">
    <name type="scientific">Methanobrevibacter olleyae</name>
    <dbReference type="NCBI Taxonomy" id="294671"/>
    <lineage>
        <taxon>Archaea</taxon>
        <taxon>Methanobacteriati</taxon>
        <taxon>Methanobacteriota</taxon>
        <taxon>Methanomada group</taxon>
        <taxon>Methanobacteria</taxon>
        <taxon>Methanobacteriales</taxon>
        <taxon>Methanobacteriaceae</taxon>
        <taxon>Methanobrevibacter</taxon>
    </lineage>
</organism>
<evidence type="ECO:0000256" key="1">
    <source>
        <dbReference type="SAM" id="Coils"/>
    </source>
</evidence>